<dbReference type="OrthoDB" id="5869636at2759"/>
<accession>A0A2G9UDL1</accession>
<dbReference type="PANTHER" id="PTHR15180:SF1">
    <property type="entry name" value="GENERAL TRANSCRIPTION FACTOR 3C POLYPEPTIDE 1"/>
    <property type="match status" value="1"/>
</dbReference>
<keyword evidence="2" id="KW-1185">Reference proteome</keyword>
<dbReference type="PANTHER" id="PTHR15180">
    <property type="entry name" value="GENERAL TRANSCRIPTION FACTOR 3C POLYPEPTIDE 1"/>
    <property type="match status" value="1"/>
</dbReference>
<protein>
    <submittedName>
        <fullName evidence="1">Uncharacterized protein</fullName>
    </submittedName>
</protein>
<organism evidence="1 2">
    <name type="scientific">Teladorsagia circumcincta</name>
    <name type="common">Brown stomach worm</name>
    <name type="synonym">Ostertagia circumcincta</name>
    <dbReference type="NCBI Taxonomy" id="45464"/>
    <lineage>
        <taxon>Eukaryota</taxon>
        <taxon>Metazoa</taxon>
        <taxon>Ecdysozoa</taxon>
        <taxon>Nematoda</taxon>
        <taxon>Chromadorea</taxon>
        <taxon>Rhabditida</taxon>
        <taxon>Rhabditina</taxon>
        <taxon>Rhabditomorpha</taxon>
        <taxon>Strongyloidea</taxon>
        <taxon>Trichostrongylidae</taxon>
        <taxon>Teladorsagia</taxon>
    </lineage>
</organism>
<evidence type="ECO:0000313" key="1">
    <source>
        <dbReference type="EMBL" id="PIO68328.1"/>
    </source>
</evidence>
<dbReference type="InterPro" id="IPR044210">
    <property type="entry name" value="Tfc3-like"/>
</dbReference>
<name>A0A2G9UDL1_TELCI</name>
<proteinExistence type="predicted"/>
<dbReference type="EMBL" id="KZ347150">
    <property type="protein sequence ID" value="PIO68328.1"/>
    <property type="molecule type" value="Genomic_DNA"/>
</dbReference>
<reference evidence="1 2" key="1">
    <citation type="submission" date="2015-09" db="EMBL/GenBank/DDBJ databases">
        <title>Draft genome of the parasitic nematode Teladorsagia circumcincta isolate WARC Sus (inbred).</title>
        <authorList>
            <person name="Mitreva M."/>
        </authorList>
    </citation>
    <scope>NUCLEOTIDE SEQUENCE [LARGE SCALE GENOMIC DNA]</scope>
    <source>
        <strain evidence="1 2">S</strain>
    </source>
</reference>
<gene>
    <name evidence="1" type="ORF">TELCIR_09885</name>
</gene>
<dbReference type="GO" id="GO:0042791">
    <property type="term" value="P:5S class rRNA transcription by RNA polymerase III"/>
    <property type="evidence" value="ECO:0007669"/>
    <property type="project" value="TreeGrafter"/>
</dbReference>
<dbReference type="Proteomes" id="UP000230423">
    <property type="component" value="Unassembled WGS sequence"/>
</dbReference>
<evidence type="ECO:0000313" key="2">
    <source>
        <dbReference type="Proteomes" id="UP000230423"/>
    </source>
</evidence>
<feature type="non-terminal residue" evidence="1">
    <location>
        <position position="1"/>
    </location>
</feature>
<dbReference type="GO" id="GO:0003677">
    <property type="term" value="F:DNA binding"/>
    <property type="evidence" value="ECO:0007669"/>
    <property type="project" value="InterPro"/>
</dbReference>
<sequence>LCEEFSVWETLGPHIKIAFDSFISYVTFRFPPGENFNAWPVRSEDDLKVYVDEESPLRFLPPLPKFGDTERGWFMVQDFLFALPLSAFVLTVHVNKKIDKAVLQSYLSDPIKRHICIGCLPNEVRNPILKVLLVKTLVFVQSLVFFTSFGKWDFKNHSEFLFHFTCHCFLKS</sequence>
<dbReference type="GO" id="GO:0006384">
    <property type="term" value="P:transcription initiation at RNA polymerase III promoter"/>
    <property type="evidence" value="ECO:0007669"/>
    <property type="project" value="InterPro"/>
</dbReference>
<dbReference type="GO" id="GO:0000127">
    <property type="term" value="C:transcription factor TFIIIC complex"/>
    <property type="evidence" value="ECO:0007669"/>
    <property type="project" value="InterPro"/>
</dbReference>
<dbReference type="AlphaFoldDB" id="A0A2G9UDL1"/>